<reference evidence="1" key="1">
    <citation type="submission" date="2018-02" db="EMBL/GenBank/DDBJ databases">
        <title>Rhizophora mucronata_Transcriptome.</title>
        <authorList>
            <person name="Meera S.P."/>
            <person name="Sreeshan A."/>
            <person name="Augustine A."/>
        </authorList>
    </citation>
    <scope>NUCLEOTIDE SEQUENCE</scope>
    <source>
        <tissue evidence="1">Leaf</tissue>
    </source>
</reference>
<evidence type="ECO:0000313" key="1">
    <source>
        <dbReference type="EMBL" id="MBX62658.1"/>
    </source>
</evidence>
<proteinExistence type="predicted"/>
<sequence length="52" mass="6579">MKKRTWEIKPERLILWNSDPYITEKENIEWWKLKGPFRNHSWEKKNHSQARN</sequence>
<dbReference type="AlphaFoldDB" id="A0A2P2Q6Q0"/>
<organism evidence="1">
    <name type="scientific">Rhizophora mucronata</name>
    <name type="common">Asiatic mangrove</name>
    <dbReference type="NCBI Taxonomy" id="61149"/>
    <lineage>
        <taxon>Eukaryota</taxon>
        <taxon>Viridiplantae</taxon>
        <taxon>Streptophyta</taxon>
        <taxon>Embryophyta</taxon>
        <taxon>Tracheophyta</taxon>
        <taxon>Spermatophyta</taxon>
        <taxon>Magnoliopsida</taxon>
        <taxon>eudicotyledons</taxon>
        <taxon>Gunneridae</taxon>
        <taxon>Pentapetalae</taxon>
        <taxon>rosids</taxon>
        <taxon>fabids</taxon>
        <taxon>Malpighiales</taxon>
        <taxon>Rhizophoraceae</taxon>
        <taxon>Rhizophora</taxon>
    </lineage>
</organism>
<name>A0A2P2Q6Q0_RHIMU</name>
<accession>A0A2P2Q6Q0</accession>
<dbReference type="EMBL" id="GGEC01082174">
    <property type="protein sequence ID" value="MBX62658.1"/>
    <property type="molecule type" value="Transcribed_RNA"/>
</dbReference>
<protein>
    <submittedName>
        <fullName evidence="1">Uncharacterized protein</fullName>
    </submittedName>
</protein>